<keyword evidence="2" id="KW-1185">Reference proteome</keyword>
<evidence type="ECO:0000313" key="1">
    <source>
        <dbReference type="EMBL" id="KIM61742.1"/>
    </source>
</evidence>
<gene>
    <name evidence="1" type="ORF">SCLCIDRAFT_25701</name>
</gene>
<dbReference type="HOGENOM" id="CLU_1982893_0_0_1"/>
<dbReference type="Proteomes" id="UP000053989">
    <property type="component" value="Unassembled WGS sequence"/>
</dbReference>
<name>A0A0C3AA19_9AGAM</name>
<reference evidence="1 2" key="1">
    <citation type="submission" date="2014-04" db="EMBL/GenBank/DDBJ databases">
        <authorList>
            <consortium name="DOE Joint Genome Institute"/>
            <person name="Kuo A."/>
            <person name="Kohler A."/>
            <person name="Nagy L.G."/>
            <person name="Floudas D."/>
            <person name="Copeland A."/>
            <person name="Barry K.W."/>
            <person name="Cichocki N."/>
            <person name="Veneault-Fourrey C."/>
            <person name="LaButti K."/>
            <person name="Lindquist E.A."/>
            <person name="Lipzen A."/>
            <person name="Lundell T."/>
            <person name="Morin E."/>
            <person name="Murat C."/>
            <person name="Sun H."/>
            <person name="Tunlid A."/>
            <person name="Henrissat B."/>
            <person name="Grigoriev I.V."/>
            <person name="Hibbett D.S."/>
            <person name="Martin F."/>
            <person name="Nordberg H.P."/>
            <person name="Cantor M.N."/>
            <person name="Hua S.X."/>
        </authorList>
    </citation>
    <scope>NUCLEOTIDE SEQUENCE [LARGE SCALE GENOMIC DNA]</scope>
    <source>
        <strain evidence="1 2">Foug A</strain>
    </source>
</reference>
<dbReference type="InParanoid" id="A0A0C3AA19"/>
<accession>A0A0C3AA19</accession>
<reference evidence="2" key="2">
    <citation type="submission" date="2015-01" db="EMBL/GenBank/DDBJ databases">
        <title>Evolutionary Origins and Diversification of the Mycorrhizal Mutualists.</title>
        <authorList>
            <consortium name="DOE Joint Genome Institute"/>
            <consortium name="Mycorrhizal Genomics Consortium"/>
            <person name="Kohler A."/>
            <person name="Kuo A."/>
            <person name="Nagy L.G."/>
            <person name="Floudas D."/>
            <person name="Copeland A."/>
            <person name="Barry K.W."/>
            <person name="Cichocki N."/>
            <person name="Veneault-Fourrey C."/>
            <person name="LaButti K."/>
            <person name="Lindquist E.A."/>
            <person name="Lipzen A."/>
            <person name="Lundell T."/>
            <person name="Morin E."/>
            <person name="Murat C."/>
            <person name="Riley R."/>
            <person name="Ohm R."/>
            <person name="Sun H."/>
            <person name="Tunlid A."/>
            <person name="Henrissat B."/>
            <person name="Grigoriev I.V."/>
            <person name="Hibbett D.S."/>
            <person name="Martin F."/>
        </authorList>
    </citation>
    <scope>NUCLEOTIDE SEQUENCE [LARGE SCALE GENOMIC DNA]</scope>
    <source>
        <strain evidence="2">Foug A</strain>
    </source>
</reference>
<proteinExistence type="predicted"/>
<organism evidence="1 2">
    <name type="scientific">Scleroderma citrinum Foug A</name>
    <dbReference type="NCBI Taxonomy" id="1036808"/>
    <lineage>
        <taxon>Eukaryota</taxon>
        <taxon>Fungi</taxon>
        <taxon>Dikarya</taxon>
        <taxon>Basidiomycota</taxon>
        <taxon>Agaricomycotina</taxon>
        <taxon>Agaricomycetes</taxon>
        <taxon>Agaricomycetidae</taxon>
        <taxon>Boletales</taxon>
        <taxon>Sclerodermatineae</taxon>
        <taxon>Sclerodermataceae</taxon>
        <taxon>Scleroderma</taxon>
    </lineage>
</organism>
<evidence type="ECO:0000313" key="2">
    <source>
        <dbReference type="Proteomes" id="UP000053989"/>
    </source>
</evidence>
<sequence length="126" mass="14205">MASEFGLPLIVTRSRKPWTRDVVQVRVAYSRVFILPIRGIDGLGQLYVASLVDARRILCCFVIIELENFGVTIHWFSVSNQTLPLKKGFFVDQAHALHVSLDTIINSGWFPSSNRIGDNERSDTVT</sequence>
<dbReference type="EMBL" id="KN822049">
    <property type="protein sequence ID" value="KIM61742.1"/>
    <property type="molecule type" value="Genomic_DNA"/>
</dbReference>
<protein>
    <submittedName>
        <fullName evidence="1">Uncharacterized protein</fullName>
    </submittedName>
</protein>
<dbReference type="AlphaFoldDB" id="A0A0C3AA19"/>